<gene>
    <name evidence="2" type="ORF">apy_11580</name>
</gene>
<dbReference type="RefSeq" id="WP_131160405.1">
    <property type="nucleotide sequence ID" value="NZ_BDMD01000068.1"/>
</dbReference>
<evidence type="ECO:0000313" key="2">
    <source>
        <dbReference type="EMBL" id="GBF09433.1"/>
    </source>
</evidence>
<organism evidence="2 3">
    <name type="scientific">Aeropyrum pernix</name>
    <dbReference type="NCBI Taxonomy" id="56636"/>
    <lineage>
        <taxon>Archaea</taxon>
        <taxon>Thermoproteota</taxon>
        <taxon>Thermoprotei</taxon>
        <taxon>Desulfurococcales</taxon>
        <taxon>Desulfurococcaceae</taxon>
        <taxon>Aeropyrum</taxon>
    </lineage>
</organism>
<keyword evidence="1" id="KW-0812">Transmembrane</keyword>
<proteinExistence type="predicted"/>
<sequence length="139" mass="14714">MRDCGVPVNVVVAVEEAWSPKKWALREETYERISTAWDMLGLPLYGVGGMLGFPLLVGVDGLEMRSRGVTLDWVLSVLDREIPPGLAVLVVVRDYKPTEGSLLPGQAGDSGVGPEAGVAAAALAVAVAAALVAFKRRRT</sequence>
<dbReference type="Proteomes" id="UP000291213">
    <property type="component" value="Unassembled WGS sequence"/>
</dbReference>
<name>A0A401HAI1_AERPX</name>
<evidence type="ECO:0000313" key="3">
    <source>
        <dbReference type="Proteomes" id="UP000291213"/>
    </source>
</evidence>
<dbReference type="AlphaFoldDB" id="A0A401HAI1"/>
<keyword evidence="1" id="KW-0472">Membrane</keyword>
<accession>A0A401HAI1</accession>
<feature type="transmembrane region" description="Helical" evidence="1">
    <location>
        <begin position="116"/>
        <end position="134"/>
    </location>
</feature>
<dbReference type="EMBL" id="BDMD01000068">
    <property type="protein sequence ID" value="GBF09433.1"/>
    <property type="molecule type" value="Genomic_DNA"/>
</dbReference>
<protein>
    <submittedName>
        <fullName evidence="2">Uncharacterized protein</fullName>
    </submittedName>
</protein>
<keyword evidence="1" id="KW-1133">Transmembrane helix</keyword>
<comment type="caution">
    <text evidence="2">The sequence shown here is derived from an EMBL/GenBank/DDBJ whole genome shotgun (WGS) entry which is preliminary data.</text>
</comment>
<feature type="transmembrane region" description="Helical" evidence="1">
    <location>
        <begin position="36"/>
        <end position="57"/>
    </location>
</feature>
<reference evidence="2 3" key="1">
    <citation type="submission" date="2017-02" db="EMBL/GenBank/DDBJ databases">
        <title>isolation and characterization of a novel temperate virus Aeropyrum globular virus 1 infecting hyperthermophilic archaeon Aeropyrum.</title>
        <authorList>
            <person name="Yumiya M."/>
            <person name="Yoshida T."/>
            <person name="Sako Y."/>
        </authorList>
    </citation>
    <scope>NUCLEOTIDE SEQUENCE [LARGE SCALE GENOMIC DNA]</scope>
    <source>
        <strain evidence="2 3">YK1-12-2013</strain>
    </source>
</reference>
<evidence type="ECO:0000256" key="1">
    <source>
        <dbReference type="SAM" id="Phobius"/>
    </source>
</evidence>